<dbReference type="RefSeq" id="WP_245951894.1">
    <property type="nucleotide sequence ID" value="NZ_QGGH01000011.1"/>
</dbReference>
<accession>A0A8E3B3G7</accession>
<comment type="caution">
    <text evidence="1">The sequence shown here is derived from an EMBL/GenBank/DDBJ whole genome shotgun (WGS) entry which is preliminary data.</text>
</comment>
<dbReference type="EMBL" id="QGGH01000011">
    <property type="protein sequence ID" value="PWJ88452.1"/>
    <property type="molecule type" value="Genomic_DNA"/>
</dbReference>
<evidence type="ECO:0000313" key="1">
    <source>
        <dbReference type="EMBL" id="PWJ88452.1"/>
    </source>
</evidence>
<organism evidence="1 2">
    <name type="scientific">Rhizobium loti</name>
    <name type="common">Mesorhizobium loti</name>
    <dbReference type="NCBI Taxonomy" id="381"/>
    <lineage>
        <taxon>Bacteria</taxon>
        <taxon>Pseudomonadati</taxon>
        <taxon>Pseudomonadota</taxon>
        <taxon>Alphaproteobacteria</taxon>
        <taxon>Hyphomicrobiales</taxon>
        <taxon>Phyllobacteriaceae</taxon>
        <taxon>Mesorhizobium</taxon>
    </lineage>
</organism>
<reference evidence="1 2" key="1">
    <citation type="submission" date="2018-05" db="EMBL/GenBank/DDBJ databases">
        <title>Genomic Encyclopedia of Type Strains, Phase IV (KMG-IV): sequencing the most valuable type-strain genomes for metagenomic binning, comparative biology and taxonomic classification.</title>
        <authorList>
            <person name="Goeker M."/>
        </authorList>
    </citation>
    <scope>NUCLEOTIDE SEQUENCE [LARGE SCALE GENOMIC DNA]</scope>
    <source>
        <strain evidence="1 2">DSM 2626</strain>
    </source>
</reference>
<name>A0A8E3B3G7_RHILI</name>
<gene>
    <name evidence="1" type="ORF">C8D77_111175</name>
</gene>
<dbReference type="GeneID" id="61054945"/>
<protein>
    <submittedName>
        <fullName evidence="1">Uncharacterized protein</fullName>
    </submittedName>
</protein>
<dbReference type="Proteomes" id="UP000245631">
    <property type="component" value="Unassembled WGS sequence"/>
</dbReference>
<sequence>MANDDLPLKDTFARFTGGEADVTIAGMTFKAQVGMIGDGYGTPILAGVMVLAVTSEISPTAPPPLIFPEHKASLTLHHDDHKSVYQPVAEWIAEQEEGGNCWFEWVSSEQRQKAIDTDSVWTLQWYPNTPVGFNALAAADLDVLLEAAK</sequence>
<proteinExistence type="predicted"/>
<dbReference type="AlphaFoldDB" id="A0A8E3B3G7"/>
<evidence type="ECO:0000313" key="2">
    <source>
        <dbReference type="Proteomes" id="UP000245631"/>
    </source>
</evidence>